<dbReference type="EMBL" id="CAEZXK010000010">
    <property type="protein sequence ID" value="CAB4684806.1"/>
    <property type="molecule type" value="Genomic_DNA"/>
</dbReference>
<accession>A0A6J6NF81</accession>
<evidence type="ECO:0000313" key="1">
    <source>
        <dbReference type="EMBL" id="CAB4684806.1"/>
    </source>
</evidence>
<sequence>MPTIELKDDELVIRLSFWPRLACVHGDVHIPATSLRGALVADPNWVKTLGFRIPGTALPWVIIAGTYIKPKDSAFVYWTRRNKTVLQLNLSGRPYNRVFLGVDDAAALADQINDALTAC</sequence>
<gene>
    <name evidence="1" type="ORF">UFOPK2370_00560</name>
</gene>
<proteinExistence type="predicted"/>
<organism evidence="1">
    <name type="scientific">freshwater metagenome</name>
    <dbReference type="NCBI Taxonomy" id="449393"/>
    <lineage>
        <taxon>unclassified sequences</taxon>
        <taxon>metagenomes</taxon>
        <taxon>ecological metagenomes</taxon>
    </lineage>
</organism>
<protein>
    <submittedName>
        <fullName evidence="1">Unannotated protein</fullName>
    </submittedName>
</protein>
<name>A0A6J6NF81_9ZZZZ</name>
<dbReference type="AlphaFoldDB" id="A0A6J6NF81"/>
<reference evidence="1" key="1">
    <citation type="submission" date="2020-05" db="EMBL/GenBank/DDBJ databases">
        <authorList>
            <person name="Chiriac C."/>
            <person name="Salcher M."/>
            <person name="Ghai R."/>
            <person name="Kavagutti S V."/>
        </authorList>
    </citation>
    <scope>NUCLEOTIDE SEQUENCE</scope>
</reference>